<evidence type="ECO:0000256" key="2">
    <source>
        <dbReference type="ARBA" id="ARBA00009848"/>
    </source>
</evidence>
<dbReference type="InterPro" id="IPR027309">
    <property type="entry name" value="P2X_extracellular_dom_sf"/>
</dbReference>
<keyword evidence="8" id="KW-1071">Ligand-gated ion channel</keyword>
<keyword evidence="11" id="KW-1185">Reference proteome</keyword>
<comment type="similarity">
    <text evidence="2">Belongs to the P2X receptor family.</text>
</comment>
<keyword evidence="3" id="KW-0813">Transport</keyword>
<sequence>DLLSVFCVQGGVMAVQIQWNCNLDNGSCVPQYSFRRLDKKDPESSETPVHNLR</sequence>
<dbReference type="InterPro" id="IPR059116">
    <property type="entry name" value="P2X_receptor"/>
</dbReference>
<evidence type="ECO:0000256" key="9">
    <source>
        <dbReference type="ARBA" id="ARBA00023303"/>
    </source>
</evidence>
<evidence type="ECO:0000313" key="11">
    <source>
        <dbReference type="Proteomes" id="UP001529510"/>
    </source>
</evidence>
<evidence type="ECO:0000313" key="10">
    <source>
        <dbReference type="EMBL" id="KAL0195059.1"/>
    </source>
</evidence>
<evidence type="ECO:0000256" key="7">
    <source>
        <dbReference type="ARBA" id="ARBA00023136"/>
    </source>
</evidence>
<feature type="non-terminal residue" evidence="10">
    <location>
        <position position="53"/>
    </location>
</feature>
<evidence type="ECO:0000256" key="1">
    <source>
        <dbReference type="ARBA" id="ARBA00004308"/>
    </source>
</evidence>
<keyword evidence="9" id="KW-0407">Ion channel</keyword>
<keyword evidence="7" id="KW-0472">Membrane</keyword>
<accession>A0ABD0R952</accession>
<keyword evidence="4" id="KW-0812">Transmembrane</keyword>
<dbReference type="Gene3D" id="2.60.490.10">
    <property type="entry name" value="atp-gated p2x4 ion channel domain"/>
    <property type="match status" value="1"/>
</dbReference>
<comment type="caution">
    <text evidence="10">The sequence shown here is derived from an EMBL/GenBank/DDBJ whole genome shotgun (WGS) entry which is preliminary data.</text>
</comment>
<dbReference type="AlphaFoldDB" id="A0ABD0R952"/>
<dbReference type="Proteomes" id="UP001529510">
    <property type="component" value="Unassembled WGS sequence"/>
</dbReference>
<keyword evidence="5" id="KW-1133">Transmembrane helix</keyword>
<feature type="non-terminal residue" evidence="10">
    <location>
        <position position="1"/>
    </location>
</feature>
<evidence type="ECO:0000256" key="8">
    <source>
        <dbReference type="ARBA" id="ARBA00023286"/>
    </source>
</evidence>
<evidence type="ECO:0000256" key="4">
    <source>
        <dbReference type="ARBA" id="ARBA00022692"/>
    </source>
</evidence>
<organism evidence="10 11">
    <name type="scientific">Cirrhinus mrigala</name>
    <name type="common">Mrigala</name>
    <dbReference type="NCBI Taxonomy" id="683832"/>
    <lineage>
        <taxon>Eukaryota</taxon>
        <taxon>Metazoa</taxon>
        <taxon>Chordata</taxon>
        <taxon>Craniata</taxon>
        <taxon>Vertebrata</taxon>
        <taxon>Euteleostomi</taxon>
        <taxon>Actinopterygii</taxon>
        <taxon>Neopterygii</taxon>
        <taxon>Teleostei</taxon>
        <taxon>Ostariophysi</taxon>
        <taxon>Cypriniformes</taxon>
        <taxon>Cyprinidae</taxon>
        <taxon>Labeoninae</taxon>
        <taxon>Labeonini</taxon>
        <taxon>Cirrhinus</taxon>
    </lineage>
</organism>
<comment type="subcellular location">
    <subcellularLocation>
        <location evidence="1">Endomembrane system</location>
    </subcellularLocation>
</comment>
<reference evidence="10 11" key="1">
    <citation type="submission" date="2024-05" db="EMBL/GenBank/DDBJ databases">
        <title>Genome sequencing and assembly of Indian major carp, Cirrhinus mrigala (Hamilton, 1822).</title>
        <authorList>
            <person name="Mohindra V."/>
            <person name="Chowdhury L.M."/>
            <person name="Lal K."/>
            <person name="Jena J.K."/>
        </authorList>
    </citation>
    <scope>NUCLEOTIDE SEQUENCE [LARGE SCALE GENOMIC DNA]</scope>
    <source>
        <strain evidence="10">CM1030</strain>
        <tissue evidence="10">Blood</tissue>
    </source>
</reference>
<protein>
    <submittedName>
        <fullName evidence="10">Uncharacterized protein</fullName>
    </submittedName>
</protein>
<dbReference type="EMBL" id="JAMKFB020000004">
    <property type="protein sequence ID" value="KAL0195059.1"/>
    <property type="molecule type" value="Genomic_DNA"/>
</dbReference>
<proteinExistence type="inferred from homology"/>
<keyword evidence="6" id="KW-0406">Ion transport</keyword>
<evidence type="ECO:0000256" key="5">
    <source>
        <dbReference type="ARBA" id="ARBA00022989"/>
    </source>
</evidence>
<name>A0ABD0R952_CIRMR</name>
<evidence type="ECO:0000256" key="6">
    <source>
        <dbReference type="ARBA" id="ARBA00023065"/>
    </source>
</evidence>
<evidence type="ECO:0000256" key="3">
    <source>
        <dbReference type="ARBA" id="ARBA00022448"/>
    </source>
</evidence>
<dbReference type="Pfam" id="PF00864">
    <property type="entry name" value="P2X_receptor"/>
    <property type="match status" value="1"/>
</dbReference>
<gene>
    <name evidence="10" type="ORF">M9458_008631</name>
</gene>